<evidence type="ECO:0000259" key="18">
    <source>
        <dbReference type="Pfam" id="PF07238"/>
    </source>
</evidence>
<dbReference type="SUPFAM" id="SSF53448">
    <property type="entry name" value="Nucleotide-diphospho-sugar transferases"/>
    <property type="match status" value="1"/>
</dbReference>
<evidence type="ECO:0000256" key="5">
    <source>
        <dbReference type="ARBA" id="ARBA00018714"/>
    </source>
</evidence>
<comment type="caution">
    <text evidence="19">The sequence shown here is derived from an EMBL/GenBank/DDBJ whole genome shotgun (WGS) entry which is preliminary data.</text>
</comment>
<dbReference type="NCBIfam" id="TIGR03030">
    <property type="entry name" value="CelA"/>
    <property type="match status" value="1"/>
</dbReference>
<keyword evidence="11 16" id="KW-0812">Transmembrane</keyword>
<keyword evidence="14 16" id="KW-0472">Membrane</keyword>
<dbReference type="RefSeq" id="WP_352888666.1">
    <property type="nucleotide sequence ID" value="NZ_JBEPIJ010000006.1"/>
</dbReference>
<evidence type="ECO:0000256" key="3">
    <source>
        <dbReference type="ARBA" id="ARBA00006739"/>
    </source>
</evidence>
<evidence type="ECO:0000256" key="10">
    <source>
        <dbReference type="ARBA" id="ARBA00022679"/>
    </source>
</evidence>
<dbReference type="InterPro" id="IPR001173">
    <property type="entry name" value="Glyco_trans_2-like"/>
</dbReference>
<protein>
    <recommendedName>
        <fullName evidence="5 16">Cellulose synthase catalytic subunit [UDP-forming]</fullName>
        <ecNumber evidence="4 16">2.4.1.12</ecNumber>
    </recommendedName>
</protein>
<feature type="transmembrane region" description="Helical" evidence="16">
    <location>
        <begin position="538"/>
        <end position="556"/>
    </location>
</feature>
<dbReference type="InterPro" id="IPR029044">
    <property type="entry name" value="Nucleotide-diphossugar_trans"/>
</dbReference>
<evidence type="ECO:0000256" key="14">
    <source>
        <dbReference type="ARBA" id="ARBA00023136"/>
    </source>
</evidence>
<comment type="catalytic activity">
    <reaction evidence="15 16">
        <text>[(1-&gt;4)-beta-D-glucosyl](n) + UDP-alpha-D-glucose = [(1-&gt;4)-beta-D-glucosyl](n+1) + UDP + H(+)</text>
        <dbReference type="Rhea" id="RHEA:19929"/>
        <dbReference type="Rhea" id="RHEA-COMP:10033"/>
        <dbReference type="Rhea" id="RHEA-COMP:10034"/>
        <dbReference type="ChEBI" id="CHEBI:15378"/>
        <dbReference type="ChEBI" id="CHEBI:18246"/>
        <dbReference type="ChEBI" id="CHEBI:58223"/>
        <dbReference type="ChEBI" id="CHEBI:58885"/>
        <dbReference type="EC" id="2.4.1.12"/>
    </reaction>
</comment>
<reference evidence="19 20" key="1">
    <citation type="submission" date="2024-06" db="EMBL/GenBank/DDBJ databases">
        <authorList>
            <person name="Li Z."/>
            <person name="Jiang Y."/>
        </authorList>
    </citation>
    <scope>NUCLEOTIDE SEQUENCE [LARGE SCALE GENOMIC DNA]</scope>
    <source>
        <strain evidence="19 20">HSW-8</strain>
    </source>
</reference>
<evidence type="ECO:0000256" key="7">
    <source>
        <dbReference type="ARBA" id="ARBA00022519"/>
    </source>
</evidence>
<dbReference type="Pfam" id="PF00535">
    <property type="entry name" value="Glycos_transf_2"/>
    <property type="match status" value="1"/>
</dbReference>
<feature type="transmembrane region" description="Helical" evidence="16">
    <location>
        <begin position="12"/>
        <end position="31"/>
    </location>
</feature>
<keyword evidence="7 16" id="KW-0997">Cell inner membrane</keyword>
<gene>
    <name evidence="19" type="primary">bcsA</name>
    <name evidence="19" type="ORF">ABSH63_07390</name>
</gene>
<dbReference type="Gene3D" id="3.90.550.10">
    <property type="entry name" value="Spore Coat Polysaccharide Biosynthesis Protein SpsA, Chain A"/>
    <property type="match status" value="1"/>
</dbReference>
<evidence type="ECO:0000256" key="1">
    <source>
        <dbReference type="ARBA" id="ARBA00004429"/>
    </source>
</evidence>
<feature type="domain" description="Glycosyltransferase 2-like" evidence="17">
    <location>
        <begin position="144"/>
        <end position="314"/>
    </location>
</feature>
<feature type="transmembrane region" description="Helical" evidence="16">
    <location>
        <begin position="61"/>
        <end position="79"/>
    </location>
</feature>
<organism evidence="19 20">
    <name type="scientific">Sinimarinibacterium thermocellulolyticum</name>
    <dbReference type="NCBI Taxonomy" id="3170016"/>
    <lineage>
        <taxon>Bacteria</taxon>
        <taxon>Pseudomonadati</taxon>
        <taxon>Pseudomonadota</taxon>
        <taxon>Gammaproteobacteria</taxon>
        <taxon>Nevskiales</taxon>
        <taxon>Nevskiaceae</taxon>
        <taxon>Sinimarinibacterium</taxon>
    </lineage>
</organism>
<dbReference type="PANTHER" id="PTHR43867:SF2">
    <property type="entry name" value="CELLULOSE SYNTHASE CATALYTIC SUBUNIT A [UDP-FORMING]"/>
    <property type="match status" value="1"/>
</dbReference>
<evidence type="ECO:0000313" key="19">
    <source>
        <dbReference type="EMBL" id="MES0873821.1"/>
    </source>
</evidence>
<evidence type="ECO:0000256" key="15">
    <source>
        <dbReference type="ARBA" id="ARBA00048682"/>
    </source>
</evidence>
<dbReference type="Gene3D" id="2.40.10.220">
    <property type="entry name" value="predicted glycosyltransferase like domains"/>
    <property type="match status" value="1"/>
</dbReference>
<evidence type="ECO:0000259" key="17">
    <source>
        <dbReference type="Pfam" id="PF00535"/>
    </source>
</evidence>
<dbReference type="PANTHER" id="PTHR43867">
    <property type="entry name" value="CELLULOSE SYNTHASE CATALYTIC SUBUNIT A [UDP-FORMING]"/>
    <property type="match status" value="1"/>
</dbReference>
<keyword evidence="9 16" id="KW-0328">Glycosyltransferase</keyword>
<dbReference type="SUPFAM" id="SSF141371">
    <property type="entry name" value="PilZ domain-like"/>
    <property type="match status" value="1"/>
</dbReference>
<proteinExistence type="inferred from homology"/>
<feature type="transmembrane region" description="Helical" evidence="16">
    <location>
        <begin position="99"/>
        <end position="119"/>
    </location>
</feature>
<dbReference type="PRINTS" id="PR01439">
    <property type="entry name" value="CELLSNTHASEA"/>
</dbReference>
<evidence type="ECO:0000256" key="2">
    <source>
        <dbReference type="ARBA" id="ARBA00005186"/>
    </source>
</evidence>
<feature type="domain" description="PilZ" evidence="18">
    <location>
        <begin position="560"/>
        <end position="657"/>
    </location>
</feature>
<dbReference type="EC" id="2.4.1.12" evidence="4 16"/>
<keyword evidence="20" id="KW-1185">Reference proteome</keyword>
<keyword evidence="6 16" id="KW-1003">Cell membrane</keyword>
<feature type="transmembrane region" description="Helical" evidence="16">
    <location>
        <begin position="37"/>
        <end position="54"/>
    </location>
</feature>
<evidence type="ECO:0000256" key="9">
    <source>
        <dbReference type="ARBA" id="ARBA00022676"/>
    </source>
</evidence>
<evidence type="ECO:0000256" key="16">
    <source>
        <dbReference type="RuleBase" id="RU365020"/>
    </source>
</evidence>
<name>A0ABV2AAJ9_9GAMM</name>
<evidence type="ECO:0000256" key="12">
    <source>
        <dbReference type="ARBA" id="ARBA00022916"/>
    </source>
</evidence>
<dbReference type="Pfam" id="PF07238">
    <property type="entry name" value="PilZ"/>
    <property type="match status" value="1"/>
</dbReference>
<accession>A0ABV2AAJ9</accession>
<comment type="similarity">
    <text evidence="3">Belongs to the glycosyltransferase 2 family.</text>
</comment>
<dbReference type="InterPro" id="IPR009875">
    <property type="entry name" value="PilZ_domain"/>
</dbReference>
<keyword evidence="8 16" id="KW-0973">c-di-GMP</keyword>
<feature type="transmembrane region" description="Helical" evidence="16">
    <location>
        <begin position="506"/>
        <end position="526"/>
    </location>
</feature>
<keyword evidence="10 16" id="KW-0808">Transferase</keyword>
<keyword evidence="13 16" id="KW-1133">Transmembrane helix</keyword>
<feature type="transmembrane region" description="Helical" evidence="16">
    <location>
        <begin position="405"/>
        <end position="430"/>
    </location>
</feature>
<comment type="subcellular location">
    <subcellularLocation>
        <location evidence="1">Cell inner membrane</location>
        <topology evidence="1">Multi-pass membrane protein</topology>
    </subcellularLocation>
</comment>
<feature type="transmembrane region" description="Helical" evidence="16">
    <location>
        <begin position="459"/>
        <end position="477"/>
    </location>
</feature>
<evidence type="ECO:0000256" key="11">
    <source>
        <dbReference type="ARBA" id="ARBA00022692"/>
    </source>
</evidence>
<evidence type="ECO:0000256" key="6">
    <source>
        <dbReference type="ARBA" id="ARBA00022475"/>
    </source>
</evidence>
<keyword evidence="12 16" id="KW-0135">Cellulose biosynthesis</keyword>
<dbReference type="InterPro" id="IPR050321">
    <property type="entry name" value="Glycosyltr_2/OpgH_subfam"/>
</dbReference>
<comment type="pathway">
    <text evidence="2 16">Glycan metabolism; bacterial cellulose biosynthesis.</text>
</comment>
<evidence type="ECO:0000256" key="4">
    <source>
        <dbReference type="ARBA" id="ARBA00012539"/>
    </source>
</evidence>
<dbReference type="CDD" id="cd06421">
    <property type="entry name" value="CESA_CelA_like"/>
    <property type="match status" value="1"/>
</dbReference>
<comment type="cofactor">
    <cofactor evidence="16">
        <name>Mg(2+)</name>
        <dbReference type="ChEBI" id="CHEBI:18420"/>
    </cofactor>
</comment>
<dbReference type="Proteomes" id="UP001465331">
    <property type="component" value="Unassembled WGS sequence"/>
</dbReference>
<comment type="function">
    <text evidence="16">Catalytic subunit of cellulose synthase. It polymerizes uridine 5'-diphosphate glucose to cellulose.</text>
</comment>
<dbReference type="EMBL" id="JBEPIJ010000006">
    <property type="protein sequence ID" value="MES0873821.1"/>
    <property type="molecule type" value="Genomic_DNA"/>
</dbReference>
<dbReference type="InterPro" id="IPR003919">
    <property type="entry name" value="Cell_synth_A"/>
</dbReference>
<evidence type="ECO:0000256" key="8">
    <source>
        <dbReference type="ARBA" id="ARBA00022636"/>
    </source>
</evidence>
<evidence type="ECO:0000313" key="20">
    <source>
        <dbReference type="Proteomes" id="UP001465331"/>
    </source>
</evidence>
<sequence>MTASQHRRPRLLDLSWPILIGLSAVPAYVVVTTPLTLEWQALCGLLMIAAALIARRFERRSVLIGLMVLSLLASSRYLYWRITQTLPIGPQFDAWDLFLATGLLIAEIYAYLILLFGFIQTAWPLGRKPVPLPDDPALWPTVDVFIPTYNEPLKVVRPTILAALALDWPRDKLRIYVLDDGRREEFRAFCERVGVTHVTRPDNKHAKAGNINAALKKTSGELIAIFDCDHVPTRSFLQFTVGTMLADPKVSLVQTPHHFFSPDPFERNLNTFRKVPNEGELFYGLIQDGNDFWDASFFCGSCAVLRRTALEEIGGIATETVTEDAHTSLRMHARGWKSAYIAIPQAAGLATESLSAHVGQRIRWARGMAQIFRIDNPFLMKGLKWGQRICYANAMMHFFYGLPRLIFLTSPLGYLLLGADIIAAQGWMVLAHAAPHVVLGTLTNSRVQGRFRHSFWSEAYETVLAMFILWPTLLAFINPKLGKFNVTAKGGIVDRDYFDKDIAKPYYFLFLLNVLGLIVGAVRFFTETEHADTVLLNVGWTIYNLLIIGCALAVASEQRQVRRAVRVRVRLPALLRRRGSTAVYPVDTLDVSDAGVALSLPEGFAAEPGAPMQVVLIPQRSDVWLDGRVRRVGHGLLALEWDEMNLEQQMSMVNALYGRADAWLKWRDARAVDRPLLALRDVARFGVLGGYKFLRWLVQELRRVVSPRRAAAAGAAGGHG</sequence>
<evidence type="ECO:0000256" key="13">
    <source>
        <dbReference type="ARBA" id="ARBA00022989"/>
    </source>
</evidence>